<feature type="compositionally biased region" description="Polar residues" evidence="1">
    <location>
        <begin position="1004"/>
        <end position="1014"/>
    </location>
</feature>
<dbReference type="AlphaFoldDB" id="A0AAD7QQ52"/>
<dbReference type="PANTHER" id="PTHR28093:SF1">
    <property type="entry name" value="MORPHOGENESIS-RELATED PROTEIN MSB1"/>
    <property type="match status" value="1"/>
</dbReference>
<evidence type="ECO:0000313" key="3">
    <source>
        <dbReference type="EMBL" id="KAJ8099226.1"/>
    </source>
</evidence>
<feature type="compositionally biased region" description="Polar residues" evidence="1">
    <location>
        <begin position="446"/>
        <end position="457"/>
    </location>
</feature>
<evidence type="ECO:0000313" key="4">
    <source>
        <dbReference type="Proteomes" id="UP001217417"/>
    </source>
</evidence>
<feature type="compositionally biased region" description="Pro residues" evidence="1">
    <location>
        <begin position="1115"/>
        <end position="1126"/>
    </location>
</feature>
<dbReference type="RefSeq" id="XP_056042676.1">
    <property type="nucleotide sequence ID" value="XM_056189366.1"/>
</dbReference>
<comment type="caution">
    <text evidence="3">The sequence shown here is derived from an EMBL/GenBank/DDBJ whole genome shotgun (WGS) entry which is preliminary data.</text>
</comment>
<feature type="compositionally biased region" description="Polar residues" evidence="1">
    <location>
        <begin position="1076"/>
        <end position="1089"/>
    </location>
</feature>
<dbReference type="InterPro" id="IPR037508">
    <property type="entry name" value="Msb1/Mug8"/>
</dbReference>
<feature type="compositionally biased region" description="Low complexity" evidence="1">
    <location>
        <begin position="1246"/>
        <end position="1260"/>
    </location>
</feature>
<feature type="region of interest" description="Disordered" evidence="1">
    <location>
        <begin position="767"/>
        <end position="792"/>
    </location>
</feature>
<dbReference type="GeneID" id="80884532"/>
<dbReference type="EMBL" id="JARPMG010000007">
    <property type="protein sequence ID" value="KAJ8099226.1"/>
    <property type="molecule type" value="Genomic_DNA"/>
</dbReference>
<dbReference type="Pfam" id="PF08101">
    <property type="entry name" value="Msb1-Mug8_dom"/>
    <property type="match status" value="1"/>
</dbReference>
<gene>
    <name evidence="3" type="ORF">POJ06DRAFT_269290</name>
</gene>
<reference evidence="3" key="1">
    <citation type="submission" date="2023-03" db="EMBL/GenBank/DDBJ databases">
        <title>Near-Complete genome sequence of Lipomyces tetrasporous NRRL Y-64009, an oleaginous yeast capable of growing on lignocellulosic hydrolysates.</title>
        <authorList>
            <consortium name="Lawrence Berkeley National Laboratory"/>
            <person name="Jagtap S.S."/>
            <person name="Liu J.-J."/>
            <person name="Walukiewicz H.E."/>
            <person name="Pangilinan J."/>
            <person name="Lipzen A."/>
            <person name="Ahrendt S."/>
            <person name="Koriabine M."/>
            <person name="Cobaugh K."/>
            <person name="Salamov A."/>
            <person name="Yoshinaga Y."/>
            <person name="Ng V."/>
            <person name="Daum C."/>
            <person name="Grigoriev I.V."/>
            <person name="Slininger P.J."/>
            <person name="Dien B.S."/>
            <person name="Jin Y.-S."/>
            <person name="Rao C.V."/>
        </authorList>
    </citation>
    <scope>NUCLEOTIDE SEQUENCE</scope>
    <source>
        <strain evidence="3">NRRL Y-64009</strain>
    </source>
</reference>
<dbReference type="PANTHER" id="PTHR28093">
    <property type="entry name" value="MORPHOGENESIS-RELATED PROTEIN MSB1"/>
    <property type="match status" value="1"/>
</dbReference>
<protein>
    <recommendedName>
        <fullName evidence="2">Meiotically up-regulated protein Msb1/Mug8 domain-containing protein</fullName>
    </recommendedName>
</protein>
<proteinExistence type="predicted"/>
<dbReference type="InterPro" id="IPR012965">
    <property type="entry name" value="Msb1/Mug8_dom"/>
</dbReference>
<sequence>MQGFFRFLRPRNSASALNPMPVESYLDDSRDNGISDLQRYSPDDVWARTSVSLDVADRFIGLAITEIKLRGVLEPLVLLPCRPNYELVEAKRFVHLIFYDVDGLDSAEMQREVKLSDVFVLMSALKWVWARIPGGVVTWDVYEQFKSGEEDAGRAHNAFKVIIPVAADSQARSRIIFNFFDLLSAIASHWKTTGMSGRKVARLAAWWAFPLSEHMARLAEERDDSSDERSATRPTFSEAYKLWSKAADASTHLFFGYLRAESASRTATLPSISPLPITLNTLLSSTPYPPKTSAFSSSTDALLLSAFVRTYSSTPRHILQRFYGLARRNPNVGDVSANDTAVERFLYASPSSSTDAVDDFLTDEFTRILNDVCSYSSPVKPISSNSTHLSGSIYRASKKSNISLAQSACFDEWSHFEDYGFWNDTIPESLISAADESEQEPRGRNASGSSKWSTESCSGPEMPSLPKTRSQFLSRRFPPETSPTLTNPEKSLPSAELLLRGTPRRKRGHQRPDCVEFETSIQQSLEIAKLPLDDAFWWTWLCAHGPEELSSRQAIFSAHVVVEFDAVASETSNTLSDLKNKDRFVIFEERLSRNSVLEDHGHRSRSRSRSMATQATTRVLRLASRSLKFHKFHKFHNRTESTVVAATAAAAVGAKLPDRPSLLSLYRERQLGNATAGALTVNVVSPGEDRVKSLREPVYAAASSARTDDGLMDLSWATSREPTQSVQDEIQRREEARLKQRASMVIDVEDVVSKALRWANSDRMEAITESDMSPRQPERSLPTPPSLTLPHRIPTPINGAEALEEVSFRFPEIAPVKKRGLLDAHRLKKLRLKASRLLRRETIPIDIDVPPSTPATDVGPSSASVMMTSATDAANSSDGEKKLGSSKVKVLMAKLMAKSGNKDSFTPSTESAVWRLPLPLNIDNFSSGQRSPVWEPLRYQELIHAEDESQKREVAEAEQPLEVSSRGTSMNSESEVEDSPPTSVEDMRSLIQNGLSSFVPPGPSISQKGQSPLSKSEPFPQPGPRVQANMLFDPPPSFRDGVPLVRSSSLAPNLATAAPRSWMTKRVQGPHLSPMPSHTQFSDCPNTIQPIFPSTMPVPAQLPPQHPGRRSPALGTPPPFPPPPVPHIDARRVLRVSQVLNPSAGHEPDIVRLQGVRSGLSPETQYPRRPSPTAVTASYEKQSEYLAPAASRWANINADARNRTRKPQDQQQQNLPHFIGQTPWPPLRNRPSLSSNVLYGSESERSGTSASGRSTLSSSTLRERQLPF</sequence>
<accession>A0AAD7QQ52</accession>
<feature type="region of interest" description="Disordered" evidence="1">
    <location>
        <begin position="1156"/>
        <end position="1175"/>
    </location>
</feature>
<feature type="region of interest" description="Disordered" evidence="1">
    <location>
        <begin position="1202"/>
        <end position="1268"/>
    </location>
</feature>
<evidence type="ECO:0000256" key="1">
    <source>
        <dbReference type="SAM" id="MobiDB-lite"/>
    </source>
</evidence>
<organism evidence="3 4">
    <name type="scientific">Lipomyces tetrasporus</name>
    <dbReference type="NCBI Taxonomy" id="54092"/>
    <lineage>
        <taxon>Eukaryota</taxon>
        <taxon>Fungi</taxon>
        <taxon>Dikarya</taxon>
        <taxon>Ascomycota</taxon>
        <taxon>Saccharomycotina</taxon>
        <taxon>Lipomycetes</taxon>
        <taxon>Lipomycetales</taxon>
        <taxon>Lipomycetaceae</taxon>
        <taxon>Lipomyces</taxon>
    </lineage>
</organism>
<feature type="region of interest" description="Disordered" evidence="1">
    <location>
        <begin position="948"/>
        <end position="1044"/>
    </location>
</feature>
<feature type="region of interest" description="Disordered" evidence="1">
    <location>
        <begin position="1067"/>
        <end position="1126"/>
    </location>
</feature>
<feature type="region of interest" description="Disordered" evidence="1">
    <location>
        <begin position="434"/>
        <end position="496"/>
    </location>
</feature>
<dbReference type="Proteomes" id="UP001217417">
    <property type="component" value="Unassembled WGS sequence"/>
</dbReference>
<keyword evidence="4" id="KW-1185">Reference proteome</keyword>
<feature type="domain" description="Meiotically up-regulated protein Msb1/Mug8" evidence="2">
    <location>
        <begin position="59"/>
        <end position="566"/>
    </location>
</feature>
<name>A0AAD7QQ52_9ASCO</name>
<evidence type="ECO:0000259" key="2">
    <source>
        <dbReference type="Pfam" id="PF08101"/>
    </source>
</evidence>